<dbReference type="AlphaFoldDB" id="A0A5K1JTN7"/>
<evidence type="ECO:0000313" key="2">
    <source>
        <dbReference type="EMBL" id="VWO95322.1"/>
    </source>
</evidence>
<reference evidence="2" key="1">
    <citation type="submission" date="2019-10" db="EMBL/GenBank/DDBJ databases">
        <authorList>
            <person name="Nor Muhammad N."/>
        </authorList>
    </citation>
    <scope>NUCLEOTIDE SEQUENCE</scope>
</reference>
<protein>
    <submittedName>
        <fullName evidence="2">Anthranilate--CoA ligase (EC)</fullName>
        <ecNumber evidence="2">6.2.1.32</ecNumber>
    </submittedName>
</protein>
<accession>A0A5K1JTN7</accession>
<gene>
    <name evidence="2" type="primary">Q9I4X3</name>
</gene>
<keyword evidence="2" id="KW-0436">Ligase</keyword>
<sequence>MEGEPHFATGDHHPRELAFLYPRKPDPYDAADPSERSFFMLRPGSDVPPKYPEKTPTPTPYDLVVGFLAKRGQSGLLSTVALISREWCRAVRKLRFRSLHVEPNCNFPRLLEVFRPDTVLPFLRQLHVNGRLTSGPPLARDPEHRWLAALVPLFAHILAVSPVDYLFLQSLSWGNVPVEVRAVLVGLPGVRALGIHDVDFWNSNQFLRLLNAHAPRLQFLQVWHATYWAYNHTPSQLQRTEPLLLTELVLGCAYTPLIMEWLLGNREVLAIEELTVASRDVYRDDTRLAKVVKKIAPWLKRFSYNEWGALNGMCEGTNGGDDAESESDEEMEVDDDDDEYKDSEMDEDETSDPDEDPNELIGDDEDQAVGIVTDPTETGQPRMVEVSNNLLLPDDEEHNRMEDGNTEFRNPPFTRKGSDLGHATFEQEIQEFNNPDSPMEMPMVEAIDGRIYWKSTFNFLTLAMLCWPVYSGAEFYRFDLSINFESVDVFNNAPWREIDHTLREVTIPEPDDDDEANEDAEINFRVEIAVKGWELGGRQGKERLKEVKRKLPRTVRKKALHISVNTWSRRPPRPGPREWMMTYM</sequence>
<name>A0A5K1JTN7_9APHY</name>
<dbReference type="GO" id="GO:0018860">
    <property type="term" value="F:anthranilate-CoA ligase activity"/>
    <property type="evidence" value="ECO:0007669"/>
    <property type="project" value="UniProtKB-EC"/>
</dbReference>
<feature type="region of interest" description="Disordered" evidence="1">
    <location>
        <begin position="315"/>
        <end position="382"/>
    </location>
</feature>
<organism evidence="2">
    <name type="scientific">Ganoderma boninense</name>
    <dbReference type="NCBI Taxonomy" id="34458"/>
    <lineage>
        <taxon>Eukaryota</taxon>
        <taxon>Fungi</taxon>
        <taxon>Dikarya</taxon>
        <taxon>Basidiomycota</taxon>
        <taxon>Agaricomycotina</taxon>
        <taxon>Agaricomycetes</taxon>
        <taxon>Polyporales</taxon>
        <taxon>Polyporaceae</taxon>
        <taxon>Ganoderma</taxon>
    </lineage>
</organism>
<evidence type="ECO:0000256" key="1">
    <source>
        <dbReference type="SAM" id="MobiDB-lite"/>
    </source>
</evidence>
<dbReference type="EMBL" id="LR724711">
    <property type="protein sequence ID" value="VWO95322.1"/>
    <property type="molecule type" value="Genomic_DNA"/>
</dbReference>
<proteinExistence type="predicted"/>
<dbReference type="EC" id="6.2.1.32" evidence="2"/>
<feature type="compositionally biased region" description="Acidic residues" evidence="1">
    <location>
        <begin position="321"/>
        <end position="367"/>
    </location>
</feature>